<evidence type="ECO:0000313" key="4">
    <source>
        <dbReference type="Proteomes" id="UP000094336"/>
    </source>
</evidence>
<organism evidence="3 4">
    <name type="scientific">Babjeviella inositovora NRRL Y-12698</name>
    <dbReference type="NCBI Taxonomy" id="984486"/>
    <lineage>
        <taxon>Eukaryota</taxon>
        <taxon>Fungi</taxon>
        <taxon>Dikarya</taxon>
        <taxon>Ascomycota</taxon>
        <taxon>Saccharomycotina</taxon>
        <taxon>Pichiomycetes</taxon>
        <taxon>Serinales incertae sedis</taxon>
        <taxon>Babjeviella</taxon>
    </lineage>
</organism>
<dbReference type="AlphaFoldDB" id="A0A1E3QQQ4"/>
<proteinExistence type="predicted"/>
<gene>
    <name evidence="3" type="ORF">BABINDRAFT_161520</name>
</gene>
<accession>A0A1E3QQQ4</accession>
<protein>
    <submittedName>
        <fullName evidence="3">Uncharacterized protein</fullName>
    </submittedName>
</protein>
<name>A0A1E3QQQ4_9ASCO</name>
<dbReference type="Proteomes" id="UP000094336">
    <property type="component" value="Unassembled WGS sequence"/>
</dbReference>
<keyword evidence="2" id="KW-0472">Membrane</keyword>
<evidence type="ECO:0000313" key="3">
    <source>
        <dbReference type="EMBL" id="ODQ79834.1"/>
    </source>
</evidence>
<dbReference type="RefSeq" id="XP_018985162.1">
    <property type="nucleotide sequence ID" value="XM_019128851.1"/>
</dbReference>
<feature type="region of interest" description="Disordered" evidence="1">
    <location>
        <begin position="170"/>
        <end position="202"/>
    </location>
</feature>
<keyword evidence="4" id="KW-1185">Reference proteome</keyword>
<feature type="transmembrane region" description="Helical" evidence="2">
    <location>
        <begin position="204"/>
        <end position="225"/>
    </location>
</feature>
<evidence type="ECO:0000256" key="2">
    <source>
        <dbReference type="SAM" id="Phobius"/>
    </source>
</evidence>
<reference evidence="4" key="1">
    <citation type="submission" date="2016-05" db="EMBL/GenBank/DDBJ databases">
        <title>Comparative genomics of biotechnologically important yeasts.</title>
        <authorList>
            <consortium name="DOE Joint Genome Institute"/>
            <person name="Riley R."/>
            <person name="Haridas S."/>
            <person name="Wolfe K.H."/>
            <person name="Lopes M.R."/>
            <person name="Hittinger C.T."/>
            <person name="Goker M."/>
            <person name="Salamov A."/>
            <person name="Wisecaver J."/>
            <person name="Long T.M."/>
            <person name="Aerts A.L."/>
            <person name="Barry K."/>
            <person name="Choi C."/>
            <person name="Clum A."/>
            <person name="Coughlan A.Y."/>
            <person name="Deshpande S."/>
            <person name="Douglass A.P."/>
            <person name="Hanson S.J."/>
            <person name="Klenk H.-P."/>
            <person name="Labutti K."/>
            <person name="Lapidus A."/>
            <person name="Lindquist E."/>
            <person name="Lipzen A."/>
            <person name="Meier-Kolthoff J.P."/>
            <person name="Ohm R.A."/>
            <person name="Otillar R.P."/>
            <person name="Pangilinan J."/>
            <person name="Peng Y."/>
            <person name="Rokas A."/>
            <person name="Rosa C.A."/>
            <person name="Scheuner C."/>
            <person name="Sibirny A.A."/>
            <person name="Slot J.C."/>
            <person name="Stielow J.B."/>
            <person name="Sun H."/>
            <person name="Kurtzman C.P."/>
            <person name="Blackwell M."/>
            <person name="Grigoriev I.V."/>
            <person name="Jeffries T.W."/>
        </authorList>
    </citation>
    <scope>NUCLEOTIDE SEQUENCE [LARGE SCALE GENOMIC DNA]</scope>
    <source>
        <strain evidence="4">NRRL Y-12698</strain>
    </source>
</reference>
<dbReference type="GeneID" id="30146704"/>
<evidence type="ECO:0000256" key="1">
    <source>
        <dbReference type="SAM" id="MobiDB-lite"/>
    </source>
</evidence>
<keyword evidence="2" id="KW-1133">Transmembrane helix</keyword>
<keyword evidence="2" id="KW-0812">Transmembrane</keyword>
<dbReference type="EMBL" id="KV454431">
    <property type="protein sequence ID" value="ODQ79834.1"/>
    <property type="molecule type" value="Genomic_DNA"/>
</dbReference>
<sequence>MAQKAIPVDHRHIIAHNTTKHMANTPYSNLTMDDLSLSYYADNTVKDGSQTYLYVQLTHVQEVHLVSAPQDESVGTNTFVAHWVYNLTGVVQVNEEPLDLDAFEEDQKHEYGDLNSDGKDVKVDLFNATMKVTVLNETSFRILGSVVDVSLENAVVLMFNETRLLATLRADQEPASENKGEAKEGESDHSPGEKSDESEKQRTFTHPVATLLGMVVILAAGFYFFNKQRQGLINRGLMARMRGNKDFRRTAGDYDMVRSDDEEEGMEMFRISSDREDDDRQEHML</sequence>